<feature type="binding site" evidence="5">
    <location>
        <position position="194"/>
    </location>
    <ligand>
        <name>S-adenosyl-L-methionine</name>
        <dbReference type="ChEBI" id="CHEBI:59789"/>
    </ligand>
</feature>
<keyword evidence="1 5" id="KW-0489">Methyltransferase</keyword>
<protein>
    <recommendedName>
        <fullName evidence="5">Release factor glutamine methyltransferase</fullName>
        <shortName evidence="5">RF MTase</shortName>
        <ecNumber evidence="5">2.1.1.297</ecNumber>
    </recommendedName>
    <alternativeName>
        <fullName evidence="5">N5-glutamine methyltransferase PrmC</fullName>
    </alternativeName>
    <alternativeName>
        <fullName evidence="5">Protein-(glutamine-N5) MTase PrmC</fullName>
    </alternativeName>
    <alternativeName>
        <fullName evidence="5">Protein-glutamine N-methyltransferase PrmC</fullName>
    </alternativeName>
</protein>
<dbReference type="EC" id="2.1.1.297" evidence="5"/>
<dbReference type="GO" id="GO:0032259">
    <property type="term" value="P:methylation"/>
    <property type="evidence" value="ECO:0007669"/>
    <property type="project" value="UniProtKB-KW"/>
</dbReference>
<dbReference type="InterPro" id="IPR040758">
    <property type="entry name" value="PrmC_N"/>
</dbReference>
<evidence type="ECO:0000256" key="4">
    <source>
        <dbReference type="ARBA" id="ARBA00048391"/>
    </source>
</evidence>
<feature type="domain" description="Release factor glutamine methyltransferase N-terminal" evidence="7">
    <location>
        <begin position="11"/>
        <end position="79"/>
    </location>
</feature>
<dbReference type="SUPFAM" id="SSF53335">
    <property type="entry name" value="S-adenosyl-L-methionine-dependent methyltransferases"/>
    <property type="match status" value="1"/>
</dbReference>
<evidence type="ECO:0000259" key="7">
    <source>
        <dbReference type="Pfam" id="PF17827"/>
    </source>
</evidence>
<dbReference type="PANTHER" id="PTHR18895">
    <property type="entry name" value="HEMK METHYLTRANSFERASE"/>
    <property type="match status" value="1"/>
</dbReference>
<feature type="binding site" evidence="5">
    <location>
        <position position="180"/>
    </location>
    <ligand>
        <name>S-adenosyl-L-methionine</name>
        <dbReference type="ChEBI" id="CHEBI:59789"/>
    </ligand>
</feature>
<comment type="catalytic activity">
    <reaction evidence="4 5">
        <text>L-glutaminyl-[peptide chain release factor] + S-adenosyl-L-methionine = N(5)-methyl-L-glutaminyl-[peptide chain release factor] + S-adenosyl-L-homocysteine + H(+)</text>
        <dbReference type="Rhea" id="RHEA:42896"/>
        <dbReference type="Rhea" id="RHEA-COMP:10271"/>
        <dbReference type="Rhea" id="RHEA-COMP:10272"/>
        <dbReference type="ChEBI" id="CHEBI:15378"/>
        <dbReference type="ChEBI" id="CHEBI:30011"/>
        <dbReference type="ChEBI" id="CHEBI:57856"/>
        <dbReference type="ChEBI" id="CHEBI:59789"/>
        <dbReference type="ChEBI" id="CHEBI:61891"/>
        <dbReference type="EC" id="2.1.1.297"/>
    </reaction>
</comment>
<keyword evidence="3 5" id="KW-0949">S-adenosyl-L-methionine</keyword>
<dbReference type="InterPro" id="IPR029063">
    <property type="entry name" value="SAM-dependent_MTases_sf"/>
</dbReference>
<evidence type="ECO:0000313" key="8">
    <source>
        <dbReference type="EMBL" id="GAA5106074.1"/>
    </source>
</evidence>
<gene>
    <name evidence="5 8" type="primary">prmC</name>
    <name evidence="8" type="ORF">GCM10023261_06040</name>
</gene>
<name>A0ABP9N4I3_9HYPH</name>
<dbReference type="HAMAP" id="MF_02126">
    <property type="entry name" value="RF_methyltr_PrmC"/>
    <property type="match status" value="1"/>
</dbReference>
<evidence type="ECO:0000256" key="2">
    <source>
        <dbReference type="ARBA" id="ARBA00022679"/>
    </source>
</evidence>
<dbReference type="InterPro" id="IPR004556">
    <property type="entry name" value="HemK-like"/>
</dbReference>
<dbReference type="InterPro" id="IPR019874">
    <property type="entry name" value="RF_methyltr_PrmC"/>
</dbReference>
<dbReference type="Gene3D" id="3.40.50.150">
    <property type="entry name" value="Vaccinia Virus protein VP39"/>
    <property type="match status" value="1"/>
</dbReference>
<dbReference type="Proteomes" id="UP001500864">
    <property type="component" value="Unassembled WGS sequence"/>
</dbReference>
<keyword evidence="9" id="KW-1185">Reference proteome</keyword>
<accession>A0ABP9N4I3</accession>
<dbReference type="NCBIfam" id="TIGR00536">
    <property type="entry name" value="hemK_fam"/>
    <property type="match status" value="1"/>
</dbReference>
<proteinExistence type="inferred from homology"/>
<dbReference type="PROSITE" id="PS00092">
    <property type="entry name" value="N6_MTASE"/>
    <property type="match status" value="1"/>
</dbReference>
<keyword evidence="2 5" id="KW-0808">Transferase</keyword>
<dbReference type="InterPro" id="IPR050320">
    <property type="entry name" value="N5-glutamine_MTase"/>
</dbReference>
<dbReference type="RefSeq" id="WP_345115003.1">
    <property type="nucleotide sequence ID" value="NZ_BAABIZ010000004.1"/>
</dbReference>
<reference evidence="9" key="1">
    <citation type="journal article" date="2019" name="Int. J. Syst. Evol. Microbiol.">
        <title>The Global Catalogue of Microorganisms (GCM) 10K type strain sequencing project: providing services to taxonomists for standard genome sequencing and annotation.</title>
        <authorList>
            <consortium name="The Broad Institute Genomics Platform"/>
            <consortium name="The Broad Institute Genome Sequencing Center for Infectious Disease"/>
            <person name="Wu L."/>
            <person name="Ma J."/>
        </authorList>
    </citation>
    <scope>NUCLEOTIDE SEQUENCE [LARGE SCALE GENOMIC DNA]</scope>
    <source>
        <strain evidence="9">JCM 17712</strain>
    </source>
</reference>
<dbReference type="CDD" id="cd02440">
    <property type="entry name" value="AdoMet_MTases"/>
    <property type="match status" value="1"/>
</dbReference>
<comment type="function">
    <text evidence="5">Methylates the class 1 translation termination release factors RF1/PrfA and RF2/PrfB on the glutamine residue of the universally conserved GGQ motif.</text>
</comment>
<dbReference type="InterPro" id="IPR007848">
    <property type="entry name" value="Small_mtfrase_dom"/>
</dbReference>
<evidence type="ECO:0000256" key="5">
    <source>
        <dbReference type="HAMAP-Rule" id="MF_02126"/>
    </source>
</evidence>
<sequence>MNDYYSLNNIIHKTQEQLRTQGISQANLDARILVEWITGTNASDRICQPDMCLSSEQIIQLEKAVQRRIAGEPVHRIIGTREFYGISFILSEDTLEPRPDTETLVDLVLPLLTKHVENARKTTFLDMGTGSGAIAITILKQIPQSYAVAVDISEDALNTATKNAKNAGVIQRFTPLLSDWFNSVTDRFDLIISNPPYIPETDIQNLAKEVRLHDPLRALIGGKDGLDFYRKLAHEAKNYLKAKGSIAVEIGYSQEKEVRNLFEKNGFQCLEMRRDLNGIPRALLFACNH</sequence>
<feature type="binding site" evidence="5">
    <location>
        <begin position="194"/>
        <end position="197"/>
    </location>
    <ligand>
        <name>substrate</name>
    </ligand>
</feature>
<dbReference type="Gene3D" id="1.10.8.10">
    <property type="entry name" value="DNA helicase RuvA subunit, C-terminal domain"/>
    <property type="match status" value="1"/>
</dbReference>
<dbReference type="Pfam" id="PF17827">
    <property type="entry name" value="PrmC_N"/>
    <property type="match status" value="1"/>
</dbReference>
<dbReference type="NCBIfam" id="TIGR03534">
    <property type="entry name" value="RF_mod_PrmC"/>
    <property type="match status" value="1"/>
</dbReference>
<dbReference type="InterPro" id="IPR002052">
    <property type="entry name" value="DNA_methylase_N6_adenine_CS"/>
</dbReference>
<feature type="binding site" evidence="5">
    <location>
        <position position="151"/>
    </location>
    <ligand>
        <name>S-adenosyl-L-methionine</name>
        <dbReference type="ChEBI" id="CHEBI:59789"/>
    </ligand>
</feature>
<dbReference type="Pfam" id="PF05175">
    <property type="entry name" value="MTS"/>
    <property type="match status" value="1"/>
</dbReference>
<evidence type="ECO:0000313" key="9">
    <source>
        <dbReference type="Proteomes" id="UP001500864"/>
    </source>
</evidence>
<comment type="similarity">
    <text evidence="5">Belongs to the protein N5-glutamine methyltransferase family. PrmC subfamily.</text>
</comment>
<evidence type="ECO:0000256" key="1">
    <source>
        <dbReference type="ARBA" id="ARBA00022603"/>
    </source>
</evidence>
<dbReference type="PANTHER" id="PTHR18895:SF74">
    <property type="entry name" value="MTRF1L RELEASE FACTOR GLUTAMINE METHYLTRANSFERASE"/>
    <property type="match status" value="1"/>
</dbReference>
<organism evidence="8 9">
    <name type="scientific">Bartonella jaculi</name>
    <dbReference type="NCBI Taxonomy" id="686226"/>
    <lineage>
        <taxon>Bacteria</taxon>
        <taxon>Pseudomonadati</taxon>
        <taxon>Pseudomonadota</taxon>
        <taxon>Alphaproteobacteria</taxon>
        <taxon>Hyphomicrobiales</taxon>
        <taxon>Bartonellaceae</taxon>
        <taxon>Bartonella</taxon>
    </lineage>
</organism>
<dbReference type="GO" id="GO:0008168">
    <property type="term" value="F:methyltransferase activity"/>
    <property type="evidence" value="ECO:0007669"/>
    <property type="project" value="UniProtKB-KW"/>
</dbReference>
<evidence type="ECO:0000256" key="3">
    <source>
        <dbReference type="ARBA" id="ARBA00022691"/>
    </source>
</evidence>
<comment type="caution">
    <text evidence="8">The sequence shown here is derived from an EMBL/GenBank/DDBJ whole genome shotgun (WGS) entry which is preliminary data.</text>
</comment>
<dbReference type="EMBL" id="BAABIZ010000004">
    <property type="protein sequence ID" value="GAA5106074.1"/>
    <property type="molecule type" value="Genomic_DNA"/>
</dbReference>
<feature type="domain" description="Methyltransferase small" evidence="6">
    <location>
        <begin position="106"/>
        <end position="202"/>
    </location>
</feature>
<feature type="binding site" evidence="5">
    <location>
        <begin position="128"/>
        <end position="132"/>
    </location>
    <ligand>
        <name>S-adenosyl-L-methionine</name>
        <dbReference type="ChEBI" id="CHEBI:59789"/>
    </ligand>
</feature>
<evidence type="ECO:0000259" key="6">
    <source>
        <dbReference type="Pfam" id="PF05175"/>
    </source>
</evidence>